<feature type="region of interest" description="Knob domain" evidence="7">
    <location>
        <begin position="495"/>
        <end position="590"/>
    </location>
</feature>
<dbReference type="SUPFAM" id="SSF56112">
    <property type="entry name" value="Protein kinase-like (PK-like)"/>
    <property type="match status" value="1"/>
</dbReference>
<proteinExistence type="inferred from homology"/>
<keyword evidence="6 7" id="KW-0175">Coiled coil</keyword>
<comment type="subunit">
    <text evidence="7">Homodimer. Forms a heterotrimer with a catalytic subunit PAN2 to form the poly(A)-nuclease (PAN) deadenylation complex. Interacts (via PAM-2 motif) with poly(A)-binding protein PAB1 (via PABC domain), conferring substrate specificity of the enzyme complex.</text>
</comment>
<dbReference type="InterPro" id="IPR041332">
    <property type="entry name" value="Pan3_CK"/>
</dbReference>
<protein>
    <recommendedName>
        <fullName evidence="7">PAN2-PAN3 deadenylation complex subunit PAN3</fullName>
    </recommendedName>
    <alternativeName>
        <fullName evidence="7">PAB1P-dependent poly(A)-specific ribonuclease</fullName>
    </alternativeName>
    <alternativeName>
        <fullName evidence="7">Poly(A)-nuclease deadenylation complex subunit 3</fullName>
        <shortName evidence="7">PAN deadenylation complex subunit 3</shortName>
    </alternativeName>
</protein>
<dbReference type="Gene3D" id="1.20.5.5160">
    <property type="match status" value="1"/>
</dbReference>
<dbReference type="PANTHER" id="PTHR12272:SF11">
    <property type="entry name" value="PAN2-PAN3 DEADENYLATION COMPLEX SUBUNIT PAN3"/>
    <property type="match status" value="1"/>
</dbReference>
<evidence type="ECO:0000256" key="4">
    <source>
        <dbReference type="ARBA" id="ARBA00022741"/>
    </source>
</evidence>
<dbReference type="GO" id="GO:0006397">
    <property type="term" value="P:mRNA processing"/>
    <property type="evidence" value="ECO:0007669"/>
    <property type="project" value="UniProtKB-KW"/>
</dbReference>
<evidence type="ECO:0000313" key="10">
    <source>
        <dbReference type="EMBL" id="OLL24258.1"/>
    </source>
</evidence>
<dbReference type="HAMAP" id="MF_03181">
    <property type="entry name" value="PAN3"/>
    <property type="match status" value="1"/>
</dbReference>
<evidence type="ECO:0000256" key="1">
    <source>
        <dbReference type="ARBA" id="ARBA00004496"/>
    </source>
</evidence>
<dbReference type="GO" id="GO:0031251">
    <property type="term" value="C:PAN complex"/>
    <property type="evidence" value="ECO:0007669"/>
    <property type="project" value="UniProtKB-UniRule"/>
</dbReference>
<evidence type="ECO:0000313" key="11">
    <source>
        <dbReference type="Proteomes" id="UP000186594"/>
    </source>
</evidence>
<dbReference type="EMBL" id="LXFE01000904">
    <property type="protein sequence ID" value="OLL24258.1"/>
    <property type="molecule type" value="Genomic_DNA"/>
</dbReference>
<comment type="caution">
    <text evidence="10">The sequence shown here is derived from an EMBL/GenBank/DDBJ whole genome shotgun (WGS) entry which is preliminary data.</text>
</comment>
<accession>A0A1U7LNQ1</accession>
<feature type="binding site" evidence="7">
    <location>
        <begin position="360"/>
        <end position="361"/>
    </location>
    <ligand>
        <name>ATP</name>
        <dbReference type="ChEBI" id="CHEBI:30616"/>
    </ligand>
</feature>
<feature type="binding site" evidence="7">
    <location>
        <begin position="305"/>
        <end position="312"/>
    </location>
    <ligand>
        <name>ATP</name>
        <dbReference type="ChEBI" id="CHEBI:30616"/>
    </ligand>
</feature>
<comment type="domain">
    <text evidence="7">The N-terminal zinc finger binds to poly(A) RNA.</text>
</comment>
<evidence type="ECO:0000259" key="9">
    <source>
        <dbReference type="Pfam" id="PF18101"/>
    </source>
</evidence>
<dbReference type="PANTHER" id="PTHR12272">
    <property type="entry name" value="DEADENYLATION COMPLEX SUBUNIT PAN3"/>
    <property type="match status" value="1"/>
</dbReference>
<dbReference type="OMA" id="YVFHSVD"/>
<dbReference type="STRING" id="1198029.A0A1U7LNQ1"/>
<evidence type="ECO:0000256" key="3">
    <source>
        <dbReference type="ARBA" id="ARBA00022664"/>
    </source>
</evidence>
<feature type="compositionally biased region" description="Basic and acidic residues" evidence="8">
    <location>
        <begin position="11"/>
        <end position="36"/>
    </location>
</feature>
<keyword evidence="3 7" id="KW-0507">mRNA processing</keyword>
<dbReference type="InterPro" id="IPR030844">
    <property type="entry name" value="PAN3"/>
</dbReference>
<dbReference type="Proteomes" id="UP000186594">
    <property type="component" value="Unassembled WGS sequence"/>
</dbReference>
<dbReference type="Pfam" id="PF18101">
    <property type="entry name" value="Pan3_CK"/>
    <property type="match status" value="1"/>
</dbReference>
<comment type="function">
    <text evidence="7">Regulatory subunit of the poly(A)-nuclease (PAN) deadenylation complex, one of two cytoplasmic mRNA deadenylases involved in mRNA turnover. PAN specifically shortens poly(A) tails of RNA and the activity is stimulated by poly(A)-binding protein PAB1. PAN deadenylation is followed by rapid degradation of the shortened mRNA tails by the CCR4-NOT complex. Deadenylated mRNAs are then degraded by two alternative mechanisms, namely exosome-mediated 3'-5' exonucleolytic degradation, or deadenlyation-dependent mRNA decaping and subsequent 5'-3' exonucleolytic degradation by XRN1. May also be involved in post-transcriptional maturation of mRNA poly(A) tails. PAN3 acts as a positive regulator for PAN activity, recruiting the catalytic subunit PAN2 to mRNA via its interaction with RNA and with PAB1.</text>
</comment>
<gene>
    <name evidence="7" type="primary">PAN3</name>
    <name evidence="10" type="ORF">NEOLI_001053</name>
</gene>
<dbReference type="GO" id="GO:0005524">
    <property type="term" value="F:ATP binding"/>
    <property type="evidence" value="ECO:0007669"/>
    <property type="project" value="UniProtKB-UniRule"/>
</dbReference>
<dbReference type="Gene3D" id="1.10.510.10">
    <property type="entry name" value="Transferase(Phosphotransferase) domain 1"/>
    <property type="match status" value="1"/>
</dbReference>
<keyword evidence="4 7" id="KW-0547">Nucleotide-binding</keyword>
<evidence type="ECO:0000256" key="7">
    <source>
        <dbReference type="HAMAP-Rule" id="MF_03181"/>
    </source>
</evidence>
<feature type="binding site" evidence="7">
    <location>
        <position position="256"/>
    </location>
    <ligand>
        <name>ATP</name>
        <dbReference type="ChEBI" id="CHEBI:30616"/>
    </ligand>
</feature>
<reference evidence="10 11" key="1">
    <citation type="submission" date="2016-04" db="EMBL/GenBank/DDBJ databases">
        <title>Evolutionary innovation and constraint leading to complex multicellularity in the Ascomycota.</title>
        <authorList>
            <person name="Cisse O."/>
            <person name="Nguyen A."/>
            <person name="Hewitt D.A."/>
            <person name="Jedd G."/>
            <person name="Stajich J.E."/>
        </authorList>
    </citation>
    <scope>NUCLEOTIDE SEQUENCE [LARGE SCALE GENOMIC DNA]</scope>
    <source>
        <strain evidence="10 11">DAH-3</strain>
    </source>
</reference>
<comment type="subcellular location">
    <subcellularLocation>
        <location evidence="1 7">Cytoplasm</location>
    </subcellularLocation>
</comment>
<evidence type="ECO:0000256" key="5">
    <source>
        <dbReference type="ARBA" id="ARBA00022840"/>
    </source>
</evidence>
<sequence length="590" mass="66098">MHLKHFAGCMFKHERDPPPQPKLERSSTKLKADSPHFKPVTMSSKPIAADMIKAAPFVPKTATEAKKASSVDDTRLQTPTDMMYGTGYTPSVTNTPYNETNYTDYGFQGNQMTSDFASMTFSPSANERHTASTTTTEQTNQYDYVAPTMDMYYSQPTVMPPQYHLYASLPPHSIKLASNQTFSNGFFLPDEFRVELQRKCEATLQTFADTSLPESVGTYHSLVPLDYQRSKSRGPLGATMLYKAMSRSDGKAYALRTFDAQFLKNDQGLKVIDSWRRVDSSSLISVYEAFTTKAFGNNAVVVVYDYHPLLQTLLESRTGRVARLDSTAQEQQLWSFMCQIALLLTKAHAAGLAVRAWDPSKVLVTSKSRIRFSGCGLLDIMEPSQTPIDELQRDDLVQMGRLIVHLATNSFSLADFSNVDAVLSGFSLEFRSILRQLLGQITGIDTVSHLITALAPHLADSLDASFYSTDYITTLMTRELENGRLVRLLCKLGFINERGEFELDKQWSEGGDRYVIKLFRDYVFHQVDEKGAPVVDLAHVLTCLNKLDAGVDEKIALVTRDENNIIVISYKELKSAIDTAFSMLTYSRPQ</sequence>
<organism evidence="10 11">
    <name type="scientific">Neolecta irregularis (strain DAH-3)</name>
    <dbReference type="NCBI Taxonomy" id="1198029"/>
    <lineage>
        <taxon>Eukaryota</taxon>
        <taxon>Fungi</taxon>
        <taxon>Dikarya</taxon>
        <taxon>Ascomycota</taxon>
        <taxon>Taphrinomycotina</taxon>
        <taxon>Neolectales</taxon>
        <taxon>Neolectaceae</taxon>
        <taxon>Neolecta</taxon>
    </lineage>
</organism>
<keyword evidence="2 7" id="KW-0963">Cytoplasm</keyword>
<name>A0A1U7LNQ1_NEOID</name>
<evidence type="ECO:0000256" key="6">
    <source>
        <dbReference type="ARBA" id="ARBA00023054"/>
    </source>
</evidence>
<feature type="region of interest" description="Disordered" evidence="8">
    <location>
        <begin position="7"/>
        <end position="41"/>
    </location>
</feature>
<dbReference type="GO" id="GO:0008143">
    <property type="term" value="F:poly(A) binding"/>
    <property type="evidence" value="ECO:0007669"/>
    <property type="project" value="TreeGrafter"/>
</dbReference>
<dbReference type="InterPro" id="IPR011009">
    <property type="entry name" value="Kinase-like_dom_sf"/>
</dbReference>
<feature type="coiled-coil region" evidence="7">
    <location>
        <begin position="456"/>
        <end position="494"/>
    </location>
</feature>
<dbReference type="AlphaFoldDB" id="A0A1U7LNQ1"/>
<evidence type="ECO:0000256" key="8">
    <source>
        <dbReference type="SAM" id="MobiDB-lite"/>
    </source>
</evidence>
<dbReference type="GO" id="GO:0000289">
    <property type="term" value="P:nuclear-transcribed mRNA poly(A) tail shortening"/>
    <property type="evidence" value="ECO:0007669"/>
    <property type="project" value="UniProtKB-UniRule"/>
</dbReference>
<dbReference type="GO" id="GO:0000932">
    <property type="term" value="C:P-body"/>
    <property type="evidence" value="ECO:0007669"/>
    <property type="project" value="TreeGrafter"/>
</dbReference>
<comment type="similarity">
    <text evidence="7">Belongs to the protein kinase superfamily. PAN3 family.</text>
</comment>
<keyword evidence="5 7" id="KW-0067">ATP-binding</keyword>
<evidence type="ECO:0000256" key="2">
    <source>
        <dbReference type="ARBA" id="ARBA00022490"/>
    </source>
</evidence>
<dbReference type="FunFam" id="1.10.287.3700:FF:000001">
    <property type="entry name" value="PAN2-PAN3 deadenylation complex subunit PAN3"/>
    <property type="match status" value="1"/>
</dbReference>
<comment type="domain">
    <text evidence="7">The pseudokinase domain, the coiled-coil (CC), and C-terminal knob domain (CK) form a structural unit (PKC) that forms an extensive high-affinity interaction surface for PAN2.</text>
</comment>
<comment type="caution">
    <text evidence="7">Lacks conserved residue(s) required for the propagation of feature annotation.</text>
</comment>
<comment type="domain">
    <text evidence="7">Contains a pseudokinase domain. The protein kinase domain is predicted to be catalytically inactive because some of the residues important for catalytic activity are substituted and it lacks the equivalent of the binding site for a peptide substrate. However, it has retained an ATP-binding site and ATP-binding is required for mRNA degradation, stimulating the activity of the PAN2 nuclease in vitro. The nucleotide-binding site is juxtaposed to the RNase active site of PAN2 in the complex and may actually bind nucleosides of a poly(A) RNA rather than ATP, feeding the poly(A)-tail to the active site of the deadenylase and thus increasing the efficiency with which this distributive enzyme degrades oligo(A) RNAs.</text>
</comment>
<dbReference type="Gene3D" id="1.10.287.3700">
    <property type="match status" value="1"/>
</dbReference>
<dbReference type="OrthoDB" id="204958at2759"/>
<keyword evidence="11" id="KW-1185">Reference proteome</keyword>
<feature type="domain" description="Pan3 C-terminal knob" evidence="9">
    <location>
        <begin position="447"/>
        <end position="584"/>
    </location>
</feature>